<dbReference type="InterPro" id="IPR011059">
    <property type="entry name" value="Metal-dep_hydrolase_composite"/>
</dbReference>
<dbReference type="GeneID" id="89969968"/>
<dbReference type="InterPro" id="IPR032466">
    <property type="entry name" value="Metal_Hydrolase"/>
</dbReference>
<evidence type="ECO:0000259" key="2">
    <source>
        <dbReference type="Pfam" id="PF01979"/>
    </source>
</evidence>
<evidence type="ECO:0000313" key="3">
    <source>
        <dbReference type="EMBL" id="KAK5053790.1"/>
    </source>
</evidence>
<dbReference type="Pfam" id="PF01979">
    <property type="entry name" value="Amidohydro_1"/>
    <property type="match status" value="1"/>
</dbReference>
<dbReference type="SUPFAM" id="SSF51338">
    <property type="entry name" value="Composite domain of metallo-dependent hydrolases"/>
    <property type="match status" value="1"/>
</dbReference>
<proteinExistence type="predicted"/>
<sequence>MTSETLFKNGVVIVHAADNTAHGVKSDLLIKGDRIVQIAPDINPSEDVEVVDCTDKIIAPGFIDTHRHMWNTALRGMHGNDTLTDYLVKGILQGGSFGPRDVFWGQLASSMECINSGTTTVVDHSHMNYSEEHPKAAIAATATSGIRSIYGYCYNVRVDSWSPFSLNQAIIAPSANDSLKALAAAAPFGNGRVTLGIAFDLWFLPQEMLQPMFEGIKNMGIKHFTTHNSASPPGTKSNIEIMHECGVLSPASHVILSHANYISASDSKLVKANGAFLSSTPSLELQAGMGTPACFDADRDVQSCSALGVDCHNVALASIVSEMRCALLHSRAVHNDKFIAAGKMPAKLNHTVQEAYALGTIQGARGVGLDKDIGSLEVGKKADIIVFDALSPSMICGAQLDPITAIVMHSTPGDILMTFVDGILRKRDGKVLPVQVTAEDGRFAGLEASTLAWSDVSKNLLQSQITVQDKIGKLDLEAAKTDACATFGFDPSLIVASL</sequence>
<name>A0AAV9NB98_9EURO</name>
<dbReference type="PANTHER" id="PTHR43794:SF11">
    <property type="entry name" value="AMIDOHYDROLASE-RELATED DOMAIN-CONTAINING PROTEIN"/>
    <property type="match status" value="1"/>
</dbReference>
<dbReference type="Gene3D" id="2.30.40.10">
    <property type="entry name" value="Urease, subunit C, domain 1"/>
    <property type="match status" value="1"/>
</dbReference>
<evidence type="ECO:0000256" key="1">
    <source>
        <dbReference type="ARBA" id="ARBA00022801"/>
    </source>
</evidence>
<reference evidence="3 4" key="1">
    <citation type="submission" date="2023-08" db="EMBL/GenBank/DDBJ databases">
        <title>Black Yeasts Isolated from many extreme environments.</title>
        <authorList>
            <person name="Coleine C."/>
            <person name="Stajich J.E."/>
            <person name="Selbmann L."/>
        </authorList>
    </citation>
    <scope>NUCLEOTIDE SEQUENCE [LARGE SCALE GENOMIC DNA]</scope>
    <source>
        <strain evidence="3 4">CCFEE 5792</strain>
    </source>
</reference>
<dbReference type="EMBL" id="JAVRRD010000011">
    <property type="protein sequence ID" value="KAK5053790.1"/>
    <property type="molecule type" value="Genomic_DNA"/>
</dbReference>
<keyword evidence="1" id="KW-0378">Hydrolase</keyword>
<dbReference type="Gene3D" id="3.20.20.140">
    <property type="entry name" value="Metal-dependent hydrolases"/>
    <property type="match status" value="1"/>
</dbReference>
<dbReference type="InterPro" id="IPR006680">
    <property type="entry name" value="Amidohydro-rel"/>
</dbReference>
<protein>
    <recommendedName>
        <fullName evidence="2">Amidohydrolase-related domain-containing protein</fullName>
    </recommendedName>
</protein>
<gene>
    <name evidence="3" type="ORF">LTR84_001752</name>
</gene>
<dbReference type="AlphaFoldDB" id="A0AAV9NB98"/>
<accession>A0AAV9NB98</accession>
<organism evidence="3 4">
    <name type="scientific">Exophiala bonariae</name>
    <dbReference type="NCBI Taxonomy" id="1690606"/>
    <lineage>
        <taxon>Eukaryota</taxon>
        <taxon>Fungi</taxon>
        <taxon>Dikarya</taxon>
        <taxon>Ascomycota</taxon>
        <taxon>Pezizomycotina</taxon>
        <taxon>Eurotiomycetes</taxon>
        <taxon>Chaetothyriomycetidae</taxon>
        <taxon>Chaetothyriales</taxon>
        <taxon>Herpotrichiellaceae</taxon>
        <taxon>Exophiala</taxon>
    </lineage>
</organism>
<evidence type="ECO:0000313" key="4">
    <source>
        <dbReference type="Proteomes" id="UP001358417"/>
    </source>
</evidence>
<keyword evidence="4" id="KW-1185">Reference proteome</keyword>
<dbReference type="PANTHER" id="PTHR43794">
    <property type="entry name" value="AMINOHYDROLASE SSNA-RELATED"/>
    <property type="match status" value="1"/>
</dbReference>
<dbReference type="Proteomes" id="UP001358417">
    <property type="component" value="Unassembled WGS sequence"/>
</dbReference>
<dbReference type="GO" id="GO:0016810">
    <property type="term" value="F:hydrolase activity, acting on carbon-nitrogen (but not peptide) bonds"/>
    <property type="evidence" value="ECO:0007669"/>
    <property type="project" value="InterPro"/>
</dbReference>
<dbReference type="SUPFAM" id="SSF51556">
    <property type="entry name" value="Metallo-dependent hydrolases"/>
    <property type="match status" value="1"/>
</dbReference>
<dbReference type="InterPro" id="IPR050287">
    <property type="entry name" value="MTA/SAH_deaminase"/>
</dbReference>
<feature type="domain" description="Amidohydrolase-related" evidence="2">
    <location>
        <begin position="57"/>
        <end position="422"/>
    </location>
</feature>
<comment type="caution">
    <text evidence="3">The sequence shown here is derived from an EMBL/GenBank/DDBJ whole genome shotgun (WGS) entry which is preliminary data.</text>
</comment>
<dbReference type="RefSeq" id="XP_064706915.1">
    <property type="nucleotide sequence ID" value="XM_064845370.1"/>
</dbReference>